<protein>
    <recommendedName>
        <fullName evidence="6">Peptidyl-prolyl cis-trans isomerase</fullName>
        <ecNumber evidence="6">5.2.1.8</ecNumber>
    </recommendedName>
</protein>
<dbReference type="InterPro" id="IPR001179">
    <property type="entry name" value="PPIase_FKBP_dom"/>
</dbReference>
<evidence type="ECO:0000313" key="9">
    <source>
        <dbReference type="EMBL" id="MDX8153557.1"/>
    </source>
</evidence>
<feature type="region of interest" description="Disordered" evidence="7">
    <location>
        <begin position="29"/>
        <end position="49"/>
    </location>
</feature>
<evidence type="ECO:0000256" key="5">
    <source>
        <dbReference type="PROSITE-ProRule" id="PRU00277"/>
    </source>
</evidence>
<dbReference type="Gene3D" id="3.10.50.40">
    <property type="match status" value="1"/>
</dbReference>
<accession>A0ABU4VQB0</accession>
<dbReference type="EMBL" id="JAXAVX010000016">
    <property type="protein sequence ID" value="MDX8153557.1"/>
    <property type="molecule type" value="Genomic_DNA"/>
</dbReference>
<dbReference type="Pfam" id="PF00254">
    <property type="entry name" value="FKBP_C"/>
    <property type="match status" value="1"/>
</dbReference>
<dbReference type="SUPFAM" id="SSF54534">
    <property type="entry name" value="FKBP-like"/>
    <property type="match status" value="1"/>
</dbReference>
<comment type="similarity">
    <text evidence="2 6">Belongs to the FKBP-type PPIase family.</text>
</comment>
<comment type="caution">
    <text evidence="9">The sequence shown here is derived from an EMBL/GenBank/DDBJ whole genome shotgun (WGS) entry which is preliminary data.</text>
</comment>
<proteinExistence type="inferred from homology"/>
<evidence type="ECO:0000256" key="1">
    <source>
        <dbReference type="ARBA" id="ARBA00000971"/>
    </source>
</evidence>
<dbReference type="PROSITE" id="PS50059">
    <property type="entry name" value="FKBP_PPIASE"/>
    <property type="match status" value="1"/>
</dbReference>
<feature type="domain" description="PPIase FKBP-type" evidence="8">
    <location>
        <begin position="98"/>
        <end position="188"/>
    </location>
</feature>
<keyword evidence="4 5" id="KW-0413">Isomerase</keyword>
<dbReference type="EC" id="5.2.1.8" evidence="6"/>
<dbReference type="InterPro" id="IPR046357">
    <property type="entry name" value="PPIase_dom_sf"/>
</dbReference>
<gene>
    <name evidence="9" type="ORF">SK069_18305</name>
</gene>
<evidence type="ECO:0000256" key="4">
    <source>
        <dbReference type="ARBA" id="ARBA00023235"/>
    </source>
</evidence>
<dbReference type="PANTHER" id="PTHR43811">
    <property type="entry name" value="FKBP-TYPE PEPTIDYL-PROLYL CIS-TRANS ISOMERASE FKPA"/>
    <property type="match status" value="1"/>
</dbReference>
<sequence>MIGRRLLPVPLVLAAVLAVGCGDERTATVASEGHGTDTEHSASAGSGEHGGAGLEGLYASIGKDVKTAPGSPKTSGEPPAELVKHDVVEGKGAAAKVGDDVEVQYQLTVWGADGQVVDSSWQRGQPATFPLQSGGLIEGWIQGVPGMKVGGRRILVVPPDLGYGPAGQPPAIPANATLVFVIDLVGTGKGG</sequence>
<evidence type="ECO:0000313" key="10">
    <source>
        <dbReference type="Proteomes" id="UP001277761"/>
    </source>
</evidence>
<evidence type="ECO:0000259" key="8">
    <source>
        <dbReference type="PROSITE" id="PS50059"/>
    </source>
</evidence>
<dbReference type="PROSITE" id="PS51257">
    <property type="entry name" value="PROKAR_LIPOPROTEIN"/>
    <property type="match status" value="1"/>
</dbReference>
<dbReference type="Proteomes" id="UP001277761">
    <property type="component" value="Unassembled WGS sequence"/>
</dbReference>
<organism evidence="9 10">
    <name type="scientific">Patulibacter brassicae</name>
    <dbReference type="NCBI Taxonomy" id="1705717"/>
    <lineage>
        <taxon>Bacteria</taxon>
        <taxon>Bacillati</taxon>
        <taxon>Actinomycetota</taxon>
        <taxon>Thermoleophilia</taxon>
        <taxon>Solirubrobacterales</taxon>
        <taxon>Patulibacteraceae</taxon>
        <taxon>Patulibacter</taxon>
    </lineage>
</organism>
<comment type="catalytic activity">
    <reaction evidence="1 5 6">
        <text>[protein]-peptidylproline (omega=180) = [protein]-peptidylproline (omega=0)</text>
        <dbReference type="Rhea" id="RHEA:16237"/>
        <dbReference type="Rhea" id="RHEA-COMP:10747"/>
        <dbReference type="Rhea" id="RHEA-COMP:10748"/>
        <dbReference type="ChEBI" id="CHEBI:83833"/>
        <dbReference type="ChEBI" id="CHEBI:83834"/>
        <dbReference type="EC" id="5.2.1.8"/>
    </reaction>
</comment>
<dbReference type="GO" id="GO:0003755">
    <property type="term" value="F:peptidyl-prolyl cis-trans isomerase activity"/>
    <property type="evidence" value="ECO:0007669"/>
    <property type="project" value="UniProtKB-EC"/>
</dbReference>
<keyword evidence="10" id="KW-1185">Reference proteome</keyword>
<evidence type="ECO:0000256" key="2">
    <source>
        <dbReference type="ARBA" id="ARBA00006577"/>
    </source>
</evidence>
<evidence type="ECO:0000256" key="3">
    <source>
        <dbReference type="ARBA" id="ARBA00023110"/>
    </source>
</evidence>
<evidence type="ECO:0000256" key="6">
    <source>
        <dbReference type="RuleBase" id="RU003915"/>
    </source>
</evidence>
<dbReference type="PANTHER" id="PTHR43811:SF19">
    <property type="entry name" value="39 KDA FK506-BINDING NUCLEAR PROTEIN"/>
    <property type="match status" value="1"/>
</dbReference>
<keyword evidence="3 5" id="KW-0697">Rotamase</keyword>
<dbReference type="RefSeq" id="WP_319955707.1">
    <property type="nucleotide sequence ID" value="NZ_JAXAVX010000016.1"/>
</dbReference>
<name>A0ABU4VQB0_9ACTN</name>
<evidence type="ECO:0000256" key="7">
    <source>
        <dbReference type="SAM" id="MobiDB-lite"/>
    </source>
</evidence>
<reference evidence="9 10" key="1">
    <citation type="submission" date="2023-11" db="EMBL/GenBank/DDBJ databases">
        <authorList>
            <person name="Xu M."/>
            <person name="Jiang T."/>
        </authorList>
    </citation>
    <scope>NUCLEOTIDE SEQUENCE [LARGE SCALE GENOMIC DNA]</scope>
    <source>
        <strain evidence="9 10">SD</strain>
    </source>
</reference>